<dbReference type="AlphaFoldDB" id="A0A7X0JC52"/>
<dbReference type="InterPro" id="IPR007835">
    <property type="entry name" value="MOFRL"/>
</dbReference>
<feature type="domain" description="MOFRL" evidence="1">
    <location>
        <begin position="311"/>
        <end position="417"/>
    </location>
</feature>
<proteinExistence type="predicted"/>
<dbReference type="Pfam" id="PF13660">
    <property type="entry name" value="DUF4147"/>
    <property type="match status" value="1"/>
</dbReference>
<reference evidence="3 4" key="1">
    <citation type="submission" date="2020-08" db="EMBL/GenBank/DDBJ databases">
        <title>The Agave Microbiome: Exploring the role of microbial communities in plant adaptations to desert environments.</title>
        <authorList>
            <person name="Partida-Martinez L.P."/>
        </authorList>
    </citation>
    <scope>NUCLEOTIDE SEQUENCE [LARGE SCALE GENOMIC DNA]</scope>
    <source>
        <strain evidence="3 4">AS3.13</strain>
    </source>
</reference>
<dbReference type="GO" id="GO:0008887">
    <property type="term" value="F:glycerate kinase activity"/>
    <property type="evidence" value="ECO:0007669"/>
    <property type="project" value="InterPro"/>
</dbReference>
<dbReference type="GO" id="GO:0005737">
    <property type="term" value="C:cytoplasm"/>
    <property type="evidence" value="ECO:0007669"/>
    <property type="project" value="TreeGrafter"/>
</dbReference>
<keyword evidence="3" id="KW-0560">Oxidoreductase</keyword>
<protein>
    <submittedName>
        <fullName evidence="3">Hydroxypyruvate reductase</fullName>
        <ecNumber evidence="3">1.1.1.81</ecNumber>
    </submittedName>
</protein>
<dbReference type="EMBL" id="JACHBT010000007">
    <property type="protein sequence ID" value="MBB6504525.1"/>
    <property type="molecule type" value="Genomic_DNA"/>
</dbReference>
<dbReference type="Pfam" id="PF05161">
    <property type="entry name" value="MOFRL"/>
    <property type="match status" value="1"/>
</dbReference>
<sequence length="430" mass="43401">MSAMPEVVASAWSDREARAALRHLFDVAVASADPTHMLAAHLPERPVGRCVVVGAGKAAAAMAAAVDAAWPDVVLSGLVVVPYGYGAPAGRIMVREAAHPVPDDASEAAARAILTMVGTLSRDDLVLVLISGGGSSVMALPADGITLADKQAVSRLLLASGLDIRTMNMVRRRLSAIKGGKLLAAAQPARVVTLGISDIPGDDVAAIASGPSVPDPTADADLSHVVGLFGQQLPATVAERLLAPVATPSLIEDYDFRLIGTPAAALAAAATAARSLGLAPVLLGDDLEGESHTLGAEIARLALAGVAMPTVFLSGGETTVTLAGSACGRGGRNTEFALALACALDGDAGTWALAADTDGEDGASHAAGALIAPDTIARAAAMALDARTFLAAHDSATLFDALGDLLLTGPTRTNVNDFRAVLVLPREMHA</sequence>
<dbReference type="SUPFAM" id="SSF82544">
    <property type="entry name" value="GckA/TtuD-like"/>
    <property type="match status" value="1"/>
</dbReference>
<dbReference type="InterPro" id="IPR039760">
    <property type="entry name" value="MOFRL_protein"/>
</dbReference>
<keyword evidence="3" id="KW-0670">Pyruvate</keyword>
<feature type="domain" description="MOFRL-associated" evidence="2">
    <location>
        <begin position="21"/>
        <end position="241"/>
    </location>
</feature>
<dbReference type="Gene3D" id="3.40.50.10180">
    <property type="entry name" value="Glycerate kinase, MOFRL-like N-terminal domain"/>
    <property type="match status" value="1"/>
</dbReference>
<dbReference type="Gene3D" id="3.40.1480.10">
    <property type="entry name" value="MOFRL domain"/>
    <property type="match status" value="1"/>
</dbReference>
<evidence type="ECO:0000313" key="4">
    <source>
        <dbReference type="Proteomes" id="UP000522313"/>
    </source>
</evidence>
<comment type="caution">
    <text evidence="3">The sequence shown here is derived from an EMBL/GenBank/DDBJ whole genome shotgun (WGS) entry which is preliminary data.</text>
</comment>
<reference evidence="3 4" key="2">
    <citation type="submission" date="2020-08" db="EMBL/GenBank/DDBJ databases">
        <authorList>
            <person name="Partida-Martinez L."/>
            <person name="Huntemann M."/>
            <person name="Clum A."/>
            <person name="Wang J."/>
            <person name="Palaniappan K."/>
            <person name="Ritter S."/>
            <person name="Chen I.-M."/>
            <person name="Stamatis D."/>
            <person name="Reddy T."/>
            <person name="O'Malley R."/>
            <person name="Daum C."/>
            <person name="Shapiro N."/>
            <person name="Ivanova N."/>
            <person name="Kyrpides N."/>
            <person name="Woyke T."/>
        </authorList>
    </citation>
    <scope>NUCLEOTIDE SEQUENCE [LARGE SCALE GENOMIC DNA]</scope>
    <source>
        <strain evidence="3 4">AS3.13</strain>
    </source>
</reference>
<dbReference type="InterPro" id="IPR025286">
    <property type="entry name" value="MOFRL_assoc_dom"/>
</dbReference>
<dbReference type="PANTHER" id="PTHR12227">
    <property type="entry name" value="GLYCERATE KINASE"/>
    <property type="match status" value="1"/>
</dbReference>
<evidence type="ECO:0000313" key="3">
    <source>
        <dbReference type="EMBL" id="MBB6504525.1"/>
    </source>
</evidence>
<dbReference type="InterPro" id="IPR037035">
    <property type="entry name" value="GK-like_C_sf"/>
</dbReference>
<accession>A0A7X0JC52</accession>
<evidence type="ECO:0000259" key="1">
    <source>
        <dbReference type="Pfam" id="PF05161"/>
    </source>
</evidence>
<dbReference type="Proteomes" id="UP000522313">
    <property type="component" value="Unassembled WGS sequence"/>
</dbReference>
<dbReference type="GO" id="GO:0016618">
    <property type="term" value="F:hydroxypyruvate reductase [NAD(P)H] activity"/>
    <property type="evidence" value="ECO:0007669"/>
    <property type="project" value="UniProtKB-EC"/>
</dbReference>
<dbReference type="EC" id="1.1.1.81" evidence="3"/>
<dbReference type="InterPro" id="IPR038614">
    <property type="entry name" value="GK_N_sf"/>
</dbReference>
<dbReference type="RefSeq" id="WP_221434822.1">
    <property type="nucleotide sequence ID" value="NZ_JACHBT010000007.1"/>
</dbReference>
<dbReference type="PANTHER" id="PTHR12227:SF0">
    <property type="entry name" value="GLYCERATE KINASE"/>
    <property type="match status" value="1"/>
</dbReference>
<name>A0A7X0JC52_9SPHN</name>
<evidence type="ECO:0000259" key="2">
    <source>
        <dbReference type="Pfam" id="PF13660"/>
    </source>
</evidence>
<gene>
    <name evidence="3" type="ORF">F4693_001498</name>
</gene>
<organism evidence="3 4">
    <name type="scientific">Sphingomonas endophytica</name>
    <dbReference type="NCBI Taxonomy" id="869719"/>
    <lineage>
        <taxon>Bacteria</taxon>
        <taxon>Pseudomonadati</taxon>
        <taxon>Pseudomonadota</taxon>
        <taxon>Alphaproteobacteria</taxon>
        <taxon>Sphingomonadales</taxon>
        <taxon>Sphingomonadaceae</taxon>
        <taxon>Sphingomonas</taxon>
    </lineage>
</organism>